<name>A0A8H6Z487_9AGAR</name>
<dbReference type="PROSITE" id="PS00109">
    <property type="entry name" value="PROTEIN_KINASE_TYR"/>
    <property type="match status" value="1"/>
</dbReference>
<evidence type="ECO:0000313" key="3">
    <source>
        <dbReference type="EMBL" id="KAF7370432.1"/>
    </source>
</evidence>
<evidence type="ECO:0000313" key="4">
    <source>
        <dbReference type="Proteomes" id="UP000623467"/>
    </source>
</evidence>
<dbReference type="SUPFAM" id="SSF56112">
    <property type="entry name" value="Protein kinase-like (PK-like)"/>
    <property type="match status" value="1"/>
</dbReference>
<feature type="domain" description="Protein kinase" evidence="1">
    <location>
        <begin position="119"/>
        <end position="389"/>
    </location>
</feature>
<dbReference type="InterPro" id="IPR001245">
    <property type="entry name" value="Ser-Thr/Tyr_kinase_cat_dom"/>
</dbReference>
<dbReference type="InterPro" id="IPR051681">
    <property type="entry name" value="Ser/Thr_Kinases-Pseudokinases"/>
</dbReference>
<keyword evidence="3" id="KW-0808">Transferase</keyword>
<dbReference type="PROSITE" id="PS50011">
    <property type="entry name" value="PROTEIN_KINASE_DOM"/>
    <property type="match status" value="1"/>
</dbReference>
<dbReference type="PROSITE" id="PS50219">
    <property type="entry name" value="CNH"/>
    <property type="match status" value="1"/>
</dbReference>
<dbReference type="InterPro" id="IPR008266">
    <property type="entry name" value="Tyr_kinase_AS"/>
</dbReference>
<evidence type="ECO:0000259" key="2">
    <source>
        <dbReference type="PROSITE" id="PS50219"/>
    </source>
</evidence>
<dbReference type="InterPro" id="IPR011009">
    <property type="entry name" value="Kinase-like_dom_sf"/>
</dbReference>
<evidence type="ECO:0000259" key="1">
    <source>
        <dbReference type="PROSITE" id="PS50011"/>
    </source>
</evidence>
<protein>
    <submittedName>
        <fullName evidence="3">Serine/threonine-protein kinase STY8</fullName>
    </submittedName>
</protein>
<dbReference type="Gene3D" id="1.10.510.10">
    <property type="entry name" value="Transferase(Phosphotransferase) domain 1"/>
    <property type="match status" value="1"/>
</dbReference>
<dbReference type="InterPro" id="IPR001180">
    <property type="entry name" value="CNH_dom"/>
</dbReference>
<comment type="caution">
    <text evidence="3">The sequence shown here is derived from an EMBL/GenBank/DDBJ whole genome shotgun (WGS) entry which is preliminary data.</text>
</comment>
<reference evidence="3" key="1">
    <citation type="submission" date="2020-05" db="EMBL/GenBank/DDBJ databases">
        <title>Mycena genomes resolve the evolution of fungal bioluminescence.</title>
        <authorList>
            <person name="Tsai I.J."/>
        </authorList>
    </citation>
    <scope>NUCLEOTIDE SEQUENCE</scope>
    <source>
        <strain evidence="3">160909Yilan</strain>
    </source>
</reference>
<dbReference type="PANTHER" id="PTHR44329">
    <property type="entry name" value="SERINE/THREONINE-PROTEIN KINASE TNNI3K-RELATED"/>
    <property type="match status" value="1"/>
</dbReference>
<dbReference type="GO" id="GO:0004674">
    <property type="term" value="F:protein serine/threonine kinase activity"/>
    <property type="evidence" value="ECO:0007669"/>
    <property type="project" value="TreeGrafter"/>
</dbReference>
<feature type="domain" description="CNH" evidence="2">
    <location>
        <begin position="412"/>
        <end position="769"/>
    </location>
</feature>
<dbReference type="GO" id="GO:0005524">
    <property type="term" value="F:ATP binding"/>
    <property type="evidence" value="ECO:0007669"/>
    <property type="project" value="InterPro"/>
</dbReference>
<dbReference type="AlphaFoldDB" id="A0A8H6Z487"/>
<dbReference type="OrthoDB" id="4062651at2759"/>
<dbReference type="EMBL" id="JACAZH010000004">
    <property type="protein sequence ID" value="KAF7370432.1"/>
    <property type="molecule type" value="Genomic_DNA"/>
</dbReference>
<proteinExistence type="predicted"/>
<gene>
    <name evidence="3" type="ORF">MSAN_00674900</name>
</gene>
<keyword evidence="4" id="KW-1185">Reference proteome</keyword>
<dbReference type="Pfam" id="PF00780">
    <property type="entry name" value="CNH"/>
    <property type="match status" value="2"/>
</dbReference>
<organism evidence="3 4">
    <name type="scientific">Mycena sanguinolenta</name>
    <dbReference type="NCBI Taxonomy" id="230812"/>
    <lineage>
        <taxon>Eukaryota</taxon>
        <taxon>Fungi</taxon>
        <taxon>Dikarya</taxon>
        <taxon>Basidiomycota</taxon>
        <taxon>Agaricomycotina</taxon>
        <taxon>Agaricomycetes</taxon>
        <taxon>Agaricomycetidae</taxon>
        <taxon>Agaricales</taxon>
        <taxon>Marasmiineae</taxon>
        <taxon>Mycenaceae</taxon>
        <taxon>Mycena</taxon>
    </lineage>
</organism>
<dbReference type="Proteomes" id="UP000623467">
    <property type="component" value="Unassembled WGS sequence"/>
</dbReference>
<keyword evidence="3" id="KW-0418">Kinase</keyword>
<accession>A0A8H6Z487</accession>
<sequence>MFYVDHQIGAYNCQVTAPTGADLQSSAHSILTIYHSMSEQFQLEDLKQLLLSEDDREVIFKLRGSEAVAFMDKLLRTLDSLRSNGKTDQLLFRAEACLLKLSQKSQLLPTSFLVENVVCDSRDPSGGGGFADVYKGRIGNNPVALKVLRIHVAGAVLAKVEKDFCREALIWRQLKHPNILAFLGISKTAFPGRLCMVAPWMDSGNILGYLASQPTVDRKALLLKVASGLVYLHERSPAVVHGDVRGANILINAQGQPCLADFGLAILADSLATMTSSSTSNTRGNVRWLPPEVLNPTQFGGGYLRKEPAVDVYSFAGLCYEVYTGEMPYYAQRSDFQVMTDVLGGIRPARPSASMTEELSDTVWDCMEKCWAHIPLERPTMYDVANTFREAEVQVFSITPVNLNLQETRKPSGRLNCAEPFLSRNGQKLIFLGYDNGLWLGSRRSGDLRRVMKLKNVTHCAVLHTLGAVLVLGDESIRACAIHDLITSGKPESVKLHRVHPRLLDHQPITFIAGTVRGRTFVVYLRNNTQREEFYAMSGSDMTWTICEANEEIISEPTQPSSTWLSRIVHRKPRWFTDLGSRYTYDSNLHRGDVRYAYDDCKKNLLNLCFMDGGLAILTQNGVLVSPEIPVGRGELVYKPARPAPPEGPLINLIYNIFPPEPKCVETLWTLEADSCSEHPNPPPIGIHPCDDERYLVCYPTFGAFLNYEDGELDRVHWKVSAHQVAFHWPYVLLFSRDQIEVRNICTGTFIQMIGDLGTDLRCIWDNPQHLADTSGVICVSGDSTGIRMFEIRPIE</sequence>
<dbReference type="InterPro" id="IPR000719">
    <property type="entry name" value="Prot_kinase_dom"/>
</dbReference>
<dbReference type="Pfam" id="PF07714">
    <property type="entry name" value="PK_Tyr_Ser-Thr"/>
    <property type="match status" value="1"/>
</dbReference>